<accession>A0A517VUY2</accession>
<dbReference type="EMBL" id="CP037920">
    <property type="protein sequence ID" value="QDT96810.1"/>
    <property type="molecule type" value="Genomic_DNA"/>
</dbReference>
<reference evidence="1 2" key="1">
    <citation type="submission" date="2019-03" db="EMBL/GenBank/DDBJ databases">
        <title>Deep-cultivation of Planctomycetes and their phenomic and genomic characterization uncovers novel biology.</title>
        <authorList>
            <person name="Wiegand S."/>
            <person name="Jogler M."/>
            <person name="Boedeker C."/>
            <person name="Pinto D."/>
            <person name="Vollmers J."/>
            <person name="Rivas-Marin E."/>
            <person name="Kohn T."/>
            <person name="Peeters S.H."/>
            <person name="Heuer A."/>
            <person name="Rast P."/>
            <person name="Oberbeckmann S."/>
            <person name="Bunk B."/>
            <person name="Jeske O."/>
            <person name="Meyerdierks A."/>
            <person name="Storesund J.E."/>
            <person name="Kallscheuer N."/>
            <person name="Luecker S."/>
            <person name="Lage O.M."/>
            <person name="Pohl T."/>
            <person name="Merkel B.J."/>
            <person name="Hornburger P."/>
            <person name="Mueller R.-W."/>
            <person name="Bruemmer F."/>
            <person name="Labrenz M."/>
            <person name="Spormann A.M."/>
            <person name="Op den Camp H."/>
            <person name="Overmann J."/>
            <person name="Amann R."/>
            <person name="Jetten M.S.M."/>
            <person name="Mascher T."/>
            <person name="Medema M.H."/>
            <person name="Devos D.P."/>
            <person name="Kaster A.-K."/>
            <person name="Ovreas L."/>
            <person name="Rohde M."/>
            <person name="Galperin M.Y."/>
            <person name="Jogler C."/>
        </authorList>
    </citation>
    <scope>NUCLEOTIDE SEQUENCE [LARGE SCALE GENOMIC DNA]</scope>
    <source>
        <strain evidence="1 2">V144</strain>
    </source>
</reference>
<dbReference type="AlphaFoldDB" id="A0A517VUY2"/>
<sequence>MLRMLKSEAARLLENGGPESEAIALREYILSYRREAHATRTSNKRNLNAVNVNQIELNPFPTASSHLITEMIYTAVQRFATAKQKKCYFAVRGGMGQAQYGRSRRPPISRARVTKLMQAATDWGLAGALVIACEEKTPEATLAILSPGFELYRPLCQNVISKFEMICAFPNKYKVDIEQIKTGFMMLWQQSISRLLDTARGSVKSQELLLTTPVASLILLIAGRWKGWLTSQIVRDLQRESESLSSHSMVERIFALMLSYGNADDKLIKFLGSSKMKDVEIASVNLFVNRNRKWTDSLLRDGDVSKVVDKMNTNPQQGIADLAPASIAIMGEPGRQLSPGLSMMVMTWIERALLYFKQDQCPESAAMMLRACESLERYKYKWSRDQPATQFGESLHDEIMKELQIRK</sequence>
<proteinExistence type="predicted"/>
<dbReference type="KEGG" id="gaw:V144x_22680"/>
<organism evidence="1 2">
    <name type="scientific">Gimesia aquarii</name>
    <dbReference type="NCBI Taxonomy" id="2527964"/>
    <lineage>
        <taxon>Bacteria</taxon>
        <taxon>Pseudomonadati</taxon>
        <taxon>Planctomycetota</taxon>
        <taxon>Planctomycetia</taxon>
        <taxon>Planctomycetales</taxon>
        <taxon>Planctomycetaceae</taxon>
        <taxon>Gimesia</taxon>
    </lineage>
</organism>
<evidence type="ECO:0000313" key="1">
    <source>
        <dbReference type="EMBL" id="QDT96810.1"/>
    </source>
</evidence>
<gene>
    <name evidence="1" type="ORF">V144x_22680</name>
</gene>
<dbReference type="Proteomes" id="UP000318704">
    <property type="component" value="Chromosome"/>
</dbReference>
<protein>
    <submittedName>
        <fullName evidence="1">Uncharacterized protein</fullName>
    </submittedName>
</protein>
<evidence type="ECO:0000313" key="2">
    <source>
        <dbReference type="Proteomes" id="UP000318704"/>
    </source>
</evidence>
<name>A0A517VUY2_9PLAN</name>